<dbReference type="RefSeq" id="WP_135993170.1">
    <property type="nucleotide sequence ID" value="NZ_SRYD01000024.1"/>
</dbReference>
<protein>
    <recommendedName>
        <fullName evidence="1">ADP ribosyltransferase domain-containing protein</fullName>
    </recommendedName>
</protein>
<dbReference type="InterPro" id="IPR003540">
    <property type="entry name" value="ADP-ribosyltransferase"/>
</dbReference>
<organism evidence="2 3">
    <name type="scientific">Muribaculum intestinale</name>
    <dbReference type="NCBI Taxonomy" id="1796646"/>
    <lineage>
        <taxon>Bacteria</taxon>
        <taxon>Pseudomonadati</taxon>
        <taxon>Bacteroidota</taxon>
        <taxon>Bacteroidia</taxon>
        <taxon>Bacteroidales</taxon>
        <taxon>Muribaculaceae</taxon>
        <taxon>Muribaculum</taxon>
    </lineage>
</organism>
<name>A0A4S2FXL1_9BACT</name>
<feature type="domain" description="ADP ribosyltransferase" evidence="1">
    <location>
        <begin position="749"/>
        <end position="882"/>
    </location>
</feature>
<accession>A0A4S2FXL1</accession>
<evidence type="ECO:0000313" key="2">
    <source>
        <dbReference type="EMBL" id="TGY74181.1"/>
    </source>
</evidence>
<reference evidence="2 3" key="1">
    <citation type="submission" date="2019-04" db="EMBL/GenBank/DDBJ databases">
        <title>Microbes associate with the intestines of laboratory mice.</title>
        <authorList>
            <person name="Navarre W."/>
            <person name="Wong E."/>
            <person name="Huang K."/>
            <person name="Tropini C."/>
            <person name="Ng K."/>
            <person name="Yu B."/>
        </authorList>
    </citation>
    <scope>NUCLEOTIDE SEQUENCE [LARGE SCALE GENOMIC DNA]</scope>
    <source>
        <strain evidence="2 3">NM06_A21</strain>
    </source>
</reference>
<proteinExistence type="predicted"/>
<gene>
    <name evidence="2" type="ORF">E5333_07080</name>
</gene>
<sequence length="941" mass="106157">MAKKQSKSDPKAQTLARIKRTEAYAERVRTLFAATVNEILALNRSLPKLGEGEMYSFDNETAKRQKEVERLLRQLHSVATMAIEKGIKLEWAQANAECDKLVQSCFGKAALSSPQFTAWTERNNAAMTAFINRSESGMNLSQRVWKSVRQLRDEMEVAITVSIGEGESAASMSRKVRQYLNDPDLMFRRFRFKDPDTGEWKRKWKKRVKDPATGKVRWIDYDKGSYQDEWTGPGYYKSSAQNAMRVARTETNIAYRRADQARWEQMDFVLGQRINLSRSHPKKDICDKLAGDYPKDFVFDGWHPQCFCYVTPILLDEDTMAEMQDIFLAGGDYKAALQRSANNRRIKDYPDNFKEWVRENEDNIAQSRGRGTEPYFIRNNAAAIDEILDPTPKTLTPLEIAAKRHESRTPEQEEEIRLRWKERQHRIEAEKAAAEAERQRVARINSTANNVLATVSKRGFDSLGISTADLEAAIKAGNATKIQTQTRTLALAMAAKQKLVKATAANVSKVAESWSEVDNSPIEAALASGDVAKINAATRAVAQSVLQMKKQEAALSATIPDVHTWHEQFTIAELQAVQKAVEDKMAAIASKPLHEQVAALNKEIQYVSDPTYLKPHKLYPTAKVAQDAYMQKLSEVKLKIEIADAQDAISILKTYVASHPKATTVANAVAEAESLIASGGDIQTIKAKIDYAQKRKEIQEKAAAKKAVKGSKIGEVTYSELSKKRQTELLDTFKTNTVEGVDDILRKQSESVWSDLIEEERYLLTKYTQTYSYLNEPLRNQYYCGGRPQSEYDNDMPKLTAALSRVRTQQDMVVRRGTSDYFIPEIGKNLSEVEAGDVFIDGAFLSTACHRDKGFGGSVNMIIFVPKGSQGIFAEPFTHYNGGYYDFNSNRIWDGKEKVSIGHEFEWIGQRGSRFKVIKKSGKNVYLMLIGQQFTQPKSKI</sequence>
<comment type="caution">
    <text evidence="2">The sequence shown here is derived from an EMBL/GenBank/DDBJ whole genome shotgun (WGS) entry which is preliminary data.</text>
</comment>
<dbReference type="Gene3D" id="3.90.176.10">
    <property type="entry name" value="Toxin ADP-ribosyltransferase, Chain A, domain 1"/>
    <property type="match status" value="1"/>
</dbReference>
<dbReference type="EMBL" id="SRYD01000024">
    <property type="protein sequence ID" value="TGY74181.1"/>
    <property type="molecule type" value="Genomic_DNA"/>
</dbReference>
<dbReference type="AlphaFoldDB" id="A0A4S2FXL1"/>
<dbReference type="SUPFAM" id="SSF56399">
    <property type="entry name" value="ADP-ribosylation"/>
    <property type="match status" value="1"/>
</dbReference>
<dbReference type="Pfam" id="PF03496">
    <property type="entry name" value="ADPrib_exo_Tox"/>
    <property type="match status" value="1"/>
</dbReference>
<dbReference type="PROSITE" id="PS51996">
    <property type="entry name" value="TR_MART"/>
    <property type="match status" value="1"/>
</dbReference>
<evidence type="ECO:0000259" key="1">
    <source>
        <dbReference type="Pfam" id="PF03496"/>
    </source>
</evidence>
<evidence type="ECO:0000313" key="3">
    <source>
        <dbReference type="Proteomes" id="UP000306630"/>
    </source>
</evidence>
<dbReference type="Proteomes" id="UP000306630">
    <property type="component" value="Unassembled WGS sequence"/>
</dbReference>